<dbReference type="AlphaFoldDB" id="A0A1G8EE56"/>
<reference evidence="3" key="1">
    <citation type="submission" date="2016-10" db="EMBL/GenBank/DDBJ databases">
        <authorList>
            <person name="Varghese N."/>
            <person name="Submissions S."/>
        </authorList>
    </citation>
    <scope>NUCLEOTIDE SEQUENCE [LARGE SCALE GENOMIC DNA]</scope>
    <source>
        <strain evidence="3">DSM 23313</strain>
    </source>
</reference>
<dbReference type="Proteomes" id="UP000243588">
    <property type="component" value="Unassembled WGS sequence"/>
</dbReference>
<dbReference type="EMBL" id="FNDQ01000010">
    <property type="protein sequence ID" value="SDH68131.1"/>
    <property type="molecule type" value="Genomic_DNA"/>
</dbReference>
<evidence type="ECO:0000313" key="2">
    <source>
        <dbReference type="EMBL" id="SDH68131.1"/>
    </source>
</evidence>
<dbReference type="RefSeq" id="WP_090408225.1">
    <property type="nucleotide sequence ID" value="NZ_FNDQ01000010.1"/>
</dbReference>
<name>A0A1G8EE56_9FLAO</name>
<accession>A0A1G8EE56</accession>
<evidence type="ECO:0000313" key="3">
    <source>
        <dbReference type="Proteomes" id="UP000243588"/>
    </source>
</evidence>
<proteinExistence type="predicted"/>
<protein>
    <recommendedName>
        <fullName evidence="1">DUF2357 domain-containing protein</fullName>
    </recommendedName>
</protein>
<dbReference type="InterPro" id="IPR018633">
    <property type="entry name" value="DUF2357"/>
</dbReference>
<dbReference type="InterPro" id="IPR007505">
    <property type="entry name" value="PDDEXK_7"/>
</dbReference>
<feature type="domain" description="DUF2357" evidence="1">
    <location>
        <begin position="86"/>
        <end position="344"/>
    </location>
</feature>
<dbReference type="STRING" id="702745.SAMN05421818_11068"/>
<dbReference type="Pfam" id="PF09823">
    <property type="entry name" value="DUF2357"/>
    <property type="match status" value="1"/>
</dbReference>
<evidence type="ECO:0000259" key="1">
    <source>
        <dbReference type="Pfam" id="PF09823"/>
    </source>
</evidence>
<sequence>MQKLNLYKTSCISIPFTKDIRIEVFADGNDHLYQLDTEFAIEIGESPYQIAEGAFYEYEIIGSEEYGLRTSSSRVVKESKRTATRGRIEPNIFVGKLKVEVYKLSDKQSVGFFDLEVLATKFDKELDKSYRSNYRQMLEDIAEQSTELLMQIDTPVFQSYDIDYTANVQTVYQRFCFVQSFVGSQDFEEALLQIYNNPSTMWIEEEELVPIAKVRRIGRKEIRQFTSSADRVHLQTSNPLQRIGLSSLPKKIYSSHKVESYDTPENRFIKFALRSFSIFVEQCQLLFLKYKKEYAEQEARLLSKQLNQLLSHPFFNNVQEPQSLKLNSPTLQKRAGYREVLNRWLQFELASKLSWSGGEDVYDAGKKNIAQLYEYWLYFQLLALVQKKFGFTDISKDLLTIKDEGLELNLKSGKQLVQKGLCTMYSRPLYVKFSYNRSFSGGTEDVSKAGSWTTTLRPDYTLSIWPAAFKKESKAEEEDAIVHIHFDAKYKIQDFKEEVVAIDDCALDKQKEEERKGNYKNADLLKMHAYKDAIRRTGGAYVLYPGKNEKQFEGFHEVLPGLGAFSVTPSTIDTGIGKLDSFIDKVISHLLDRTSQRERIVIKRHFVLKEGKVNQAKQLYLPAYFDLNKVDLKDTYVLVGFCKKDKGDNPTAYWDWYSEHKIYNFRINNRKGALPLEKAIKADYLLLRDENNPIASKLLKINKEDSYQFFTSDKMRELDYPNKNAKDYLMVAFKTVDDFKGLGFDYQELEEYEKIMKTDKDEGLPFVVSLYELFETLQSEEQLS</sequence>
<organism evidence="2 3">
    <name type="scientific">Myroides phaeus</name>
    <dbReference type="NCBI Taxonomy" id="702745"/>
    <lineage>
        <taxon>Bacteria</taxon>
        <taxon>Pseudomonadati</taxon>
        <taxon>Bacteroidota</taxon>
        <taxon>Flavobacteriia</taxon>
        <taxon>Flavobacteriales</taxon>
        <taxon>Flavobacteriaceae</taxon>
        <taxon>Myroides</taxon>
    </lineage>
</organism>
<dbReference type="Pfam" id="PF04411">
    <property type="entry name" value="PDDEXK_7"/>
    <property type="match status" value="1"/>
</dbReference>
<gene>
    <name evidence="2" type="ORF">SAMN05421818_11068</name>
</gene>
<keyword evidence="3" id="KW-1185">Reference proteome</keyword>